<evidence type="ECO:0000313" key="2">
    <source>
        <dbReference type="Proteomes" id="UP000437970"/>
    </source>
</evidence>
<reference evidence="1 2" key="1">
    <citation type="submission" date="2019-10" db="EMBL/GenBank/DDBJ databases">
        <title>Evaluation of single-gene subtyping targets for Pseudomonas.</title>
        <authorList>
            <person name="Reichler S.J."/>
            <person name="Orsi R.H."/>
            <person name="Wiedmann M."/>
            <person name="Martin N.H."/>
            <person name="Murphy S.I."/>
        </authorList>
    </citation>
    <scope>NUCLEOTIDE SEQUENCE [LARGE SCALE GENOMIC DNA]</scope>
    <source>
        <strain evidence="1 2">FSL R10-1984</strain>
    </source>
</reference>
<comment type="caution">
    <text evidence="1">The sequence shown here is derived from an EMBL/GenBank/DDBJ whole genome shotgun (WGS) entry which is preliminary data.</text>
</comment>
<name>A0A7X2CFE4_9PSED</name>
<dbReference type="Proteomes" id="UP000437970">
    <property type="component" value="Unassembled WGS sequence"/>
</dbReference>
<proteinExistence type="predicted"/>
<protein>
    <submittedName>
        <fullName evidence="1">Uncharacterized protein</fullName>
    </submittedName>
</protein>
<organism evidence="1 2">
    <name type="scientific">Pseudomonas helleri</name>
    <dbReference type="NCBI Taxonomy" id="1608996"/>
    <lineage>
        <taxon>Bacteria</taxon>
        <taxon>Pseudomonadati</taxon>
        <taxon>Pseudomonadota</taxon>
        <taxon>Gammaproteobacteria</taxon>
        <taxon>Pseudomonadales</taxon>
        <taxon>Pseudomonadaceae</taxon>
        <taxon>Pseudomonas</taxon>
    </lineage>
</organism>
<dbReference type="EMBL" id="WIVW01000049">
    <property type="protein sequence ID" value="MQU29088.1"/>
    <property type="molecule type" value="Genomic_DNA"/>
</dbReference>
<gene>
    <name evidence="1" type="ORF">GHO29_21715</name>
</gene>
<sequence length="55" mass="6072">MTAHCVWGVLTVWRVRTTNLTQLQTTSLKAFGISVSGVLRFSHMRACVHAQSVKG</sequence>
<accession>A0A7X2CFE4</accession>
<dbReference type="AlphaFoldDB" id="A0A7X2CFE4"/>
<dbReference type="RefSeq" id="WP_153382270.1">
    <property type="nucleotide sequence ID" value="NZ_WIVW01000049.1"/>
</dbReference>
<evidence type="ECO:0000313" key="1">
    <source>
        <dbReference type="EMBL" id="MQU29088.1"/>
    </source>
</evidence>